<dbReference type="InterPro" id="IPR027417">
    <property type="entry name" value="P-loop_NTPase"/>
</dbReference>
<dbReference type="RefSeq" id="WP_272143187.1">
    <property type="nucleotide sequence ID" value="NZ_JAQNDM010000002.1"/>
</dbReference>
<accession>A0ABT5DH57</accession>
<gene>
    <name evidence="2" type="ORF">POL68_31380</name>
</gene>
<dbReference type="SUPFAM" id="SSF52540">
    <property type="entry name" value="P-loop containing nucleoside triphosphate hydrolases"/>
    <property type="match status" value="2"/>
</dbReference>
<dbReference type="EMBL" id="JAQNDM010000002">
    <property type="protein sequence ID" value="MDC0713006.1"/>
    <property type="molecule type" value="Genomic_DNA"/>
</dbReference>
<dbReference type="InterPro" id="IPR022205">
    <property type="entry name" value="DUF3732"/>
</dbReference>
<proteinExistence type="predicted"/>
<comment type="caution">
    <text evidence="2">The sequence shown here is derived from an EMBL/GenBank/DDBJ whole genome shotgun (WGS) entry which is preliminary data.</text>
</comment>
<evidence type="ECO:0000256" key="1">
    <source>
        <dbReference type="SAM" id="Coils"/>
    </source>
</evidence>
<dbReference type="Gene3D" id="3.40.50.300">
    <property type="entry name" value="P-loop containing nucleotide triphosphate hydrolases"/>
    <property type="match status" value="1"/>
</dbReference>
<feature type="coiled-coil region" evidence="1">
    <location>
        <begin position="450"/>
        <end position="486"/>
    </location>
</feature>
<keyword evidence="3" id="KW-1185">Reference proteome</keyword>
<sequence length="653" mass="72526">MTRWNISRIFFLGVSGQRRDIKLLPDTVNIITGASGTGKSTLIKAIDYCLGSSKCELPAHVRRRCVAVGVKWTAGDSEIIVGRIVPPVGQASSTRMFASSGRDLPLPDTLAEFEGATTVDAAKAFIERAFGIGDLPGEPNASGTTRGRATIRHVTPYMFVTKEVIYSETVLLHGLEKVDKARDIVESMPYFMRVTDEATALDERQLRQLQYVLDREESKARTRAAADSALKQRAISLLAEAHRIGLVPEPPGDDAEDKLLAKLKTVASTELEANTYPSEGELGVLHARRRDILASLANVRRRSQATRTAIREASGFEGAVTGQREKLMLAEHLQLHEVAAACPVCEAPSERGKEMAKALQATLSKVRAESAAVERVKPKLLEHDRALDQEIGTLNVELRRVDDQIQTSLRQSEETKRLTNLAQLRAHLLGRISFFFETSVDEPHQAARDLSVLRAEIADLEGRVDREAKEVKLRRAETKISQFASEAFSMLPTVAPCVGSELDFSARQPEVTVIEAESGAVLRMPDVGSDQNYLAIHIALSFAFQRYFEMVKSPVPGLLVLDQISRPYFPTSGEDEDEAEIEGREEDQDVQAMRKHIDFLFSETECRTDLQVLLIEHAYFADDPRYVEATRERWTRASGRALIPLDWPVRGDE</sequence>
<evidence type="ECO:0000313" key="3">
    <source>
        <dbReference type="Proteomes" id="UP001221838"/>
    </source>
</evidence>
<reference evidence="2 3" key="1">
    <citation type="submission" date="2022-11" db="EMBL/GenBank/DDBJ databases">
        <title>Minimal conservation of predation-associated metabolite biosynthetic gene clusters underscores biosynthetic potential of Myxococcota including descriptions for ten novel species: Archangium lansinium sp. nov., Myxococcus landrumus sp. nov., Nannocystis bai.</title>
        <authorList>
            <person name="Ahearne A."/>
            <person name="Stevens C."/>
            <person name="Dowd S."/>
        </authorList>
    </citation>
    <scope>NUCLEOTIDE SEQUENCE [LARGE SCALE GENOMIC DNA]</scope>
    <source>
        <strain evidence="2 3">NCWAL01</strain>
    </source>
</reference>
<keyword evidence="1" id="KW-0175">Coiled coil</keyword>
<protein>
    <submittedName>
        <fullName evidence="2">DUF3732 domain-containing protein</fullName>
    </submittedName>
</protein>
<name>A0ABT5DH57_9BACT</name>
<dbReference type="Proteomes" id="UP001221838">
    <property type="component" value="Unassembled WGS sequence"/>
</dbReference>
<organism evidence="2 3">
    <name type="scientific">Stigmatella ashevillensis</name>
    <dbReference type="NCBI Taxonomy" id="2995309"/>
    <lineage>
        <taxon>Bacteria</taxon>
        <taxon>Pseudomonadati</taxon>
        <taxon>Myxococcota</taxon>
        <taxon>Myxococcia</taxon>
        <taxon>Myxococcales</taxon>
        <taxon>Cystobacterineae</taxon>
        <taxon>Archangiaceae</taxon>
        <taxon>Stigmatella</taxon>
    </lineage>
</organism>
<evidence type="ECO:0000313" key="2">
    <source>
        <dbReference type="EMBL" id="MDC0713006.1"/>
    </source>
</evidence>
<dbReference type="Pfam" id="PF12532">
    <property type="entry name" value="DUF3732"/>
    <property type="match status" value="1"/>
</dbReference>